<keyword evidence="1" id="KW-0812">Transmembrane</keyword>
<dbReference type="AlphaFoldDB" id="A0A3B0ZMM4"/>
<dbReference type="EMBL" id="UOFT01000040">
    <property type="protein sequence ID" value="VAW94815.1"/>
    <property type="molecule type" value="Genomic_DNA"/>
</dbReference>
<evidence type="ECO:0000313" key="3">
    <source>
        <dbReference type="EMBL" id="VAW94815.1"/>
    </source>
</evidence>
<dbReference type="GO" id="GO:0016020">
    <property type="term" value="C:membrane"/>
    <property type="evidence" value="ECO:0007669"/>
    <property type="project" value="InterPro"/>
</dbReference>
<protein>
    <submittedName>
        <fullName evidence="3">Phosphoribosylcarboxyaminoimidazole (NCAIR) mutase</fullName>
    </submittedName>
</protein>
<dbReference type="InterPro" id="IPR008457">
    <property type="entry name" value="Cu-R_CopD_dom"/>
</dbReference>
<keyword evidence="1" id="KW-0472">Membrane</keyword>
<feature type="transmembrane region" description="Helical" evidence="1">
    <location>
        <begin position="128"/>
        <end position="150"/>
    </location>
</feature>
<feature type="transmembrane region" description="Helical" evidence="1">
    <location>
        <begin position="52"/>
        <end position="75"/>
    </location>
</feature>
<evidence type="ECO:0000256" key="1">
    <source>
        <dbReference type="SAM" id="Phobius"/>
    </source>
</evidence>
<keyword evidence="1" id="KW-1133">Transmembrane helix</keyword>
<proteinExistence type="predicted"/>
<feature type="domain" description="Copper resistance protein D" evidence="2">
    <location>
        <begin position="48"/>
        <end position="149"/>
    </location>
</feature>
<sequence length="153" mass="17150">MPSYILLALHVLAAVIWVGGMFFAYVVLRPTAAAQLEPPVRLKLWVGVFSRFFPYVWAAVILLPITGYMMVFTFYQGFENAPTFVHTMNGLGIVMILLYLHVFFAPYKRLKQAIADENWPEGGKRLNQIRVLVGTNTVIGLIVVTVAAAGRYL</sequence>
<organism evidence="3">
    <name type="scientific">hydrothermal vent metagenome</name>
    <dbReference type="NCBI Taxonomy" id="652676"/>
    <lineage>
        <taxon>unclassified sequences</taxon>
        <taxon>metagenomes</taxon>
        <taxon>ecological metagenomes</taxon>
    </lineage>
</organism>
<name>A0A3B0ZMM4_9ZZZZ</name>
<gene>
    <name evidence="3" type="ORF">MNBD_GAMMA23-1192</name>
</gene>
<reference evidence="3" key="1">
    <citation type="submission" date="2018-06" db="EMBL/GenBank/DDBJ databases">
        <authorList>
            <person name="Zhirakovskaya E."/>
        </authorList>
    </citation>
    <scope>NUCLEOTIDE SEQUENCE</scope>
</reference>
<evidence type="ECO:0000259" key="2">
    <source>
        <dbReference type="Pfam" id="PF05425"/>
    </source>
</evidence>
<accession>A0A3B0ZMM4</accession>
<feature type="transmembrane region" description="Helical" evidence="1">
    <location>
        <begin position="6"/>
        <end position="28"/>
    </location>
</feature>
<dbReference type="Pfam" id="PF05425">
    <property type="entry name" value="CopD"/>
    <property type="match status" value="1"/>
</dbReference>
<feature type="transmembrane region" description="Helical" evidence="1">
    <location>
        <begin position="87"/>
        <end position="107"/>
    </location>
</feature>